<keyword evidence="8" id="KW-0408">Iron</keyword>
<keyword evidence="3" id="KW-0001">2Fe-2S</keyword>
<evidence type="ECO:0000256" key="6">
    <source>
        <dbReference type="ARBA" id="ARBA00022989"/>
    </source>
</evidence>
<dbReference type="EC" id="1.14.13.82" evidence="13"/>
<evidence type="ECO:0000256" key="10">
    <source>
        <dbReference type="ARBA" id="ARBA00023136"/>
    </source>
</evidence>
<dbReference type="Pfam" id="PF00355">
    <property type="entry name" value="Rieske"/>
    <property type="match status" value="1"/>
</dbReference>
<evidence type="ECO:0000256" key="11">
    <source>
        <dbReference type="SAM" id="Phobius"/>
    </source>
</evidence>
<dbReference type="GO" id="GO:0051537">
    <property type="term" value="F:2 iron, 2 sulfur cluster binding"/>
    <property type="evidence" value="ECO:0007669"/>
    <property type="project" value="UniProtKB-KW"/>
</dbReference>
<dbReference type="GO" id="GO:0005737">
    <property type="term" value="C:cytoplasm"/>
    <property type="evidence" value="ECO:0007669"/>
    <property type="project" value="TreeGrafter"/>
</dbReference>
<keyword evidence="5" id="KW-0809">Transit peptide</keyword>
<name>A0A7Z9BKS5_9CYAN</name>
<dbReference type="PANTHER" id="PTHR21266:SF32">
    <property type="entry name" value="CHOLESTEROL 7-DESATURASE NVD"/>
    <property type="match status" value="1"/>
</dbReference>
<feature type="transmembrane region" description="Helical" evidence="11">
    <location>
        <begin position="377"/>
        <end position="396"/>
    </location>
</feature>
<evidence type="ECO:0000256" key="3">
    <source>
        <dbReference type="ARBA" id="ARBA00022714"/>
    </source>
</evidence>
<dbReference type="GO" id="GO:0016020">
    <property type="term" value="C:membrane"/>
    <property type="evidence" value="ECO:0007669"/>
    <property type="project" value="UniProtKB-SubCell"/>
</dbReference>
<evidence type="ECO:0000256" key="2">
    <source>
        <dbReference type="ARBA" id="ARBA00022692"/>
    </source>
</evidence>
<dbReference type="Gene3D" id="2.102.10.10">
    <property type="entry name" value="Rieske [2Fe-2S] iron-sulphur domain"/>
    <property type="match status" value="1"/>
</dbReference>
<feature type="domain" description="Rieske" evidence="12">
    <location>
        <begin position="13"/>
        <end position="120"/>
    </location>
</feature>
<protein>
    <submittedName>
        <fullName evidence="13">Rieske (2Fe-2S) region</fullName>
        <ecNumber evidence="13">1.14.13.82</ecNumber>
    </submittedName>
</protein>
<accession>A0A7Z9BKS5</accession>
<evidence type="ECO:0000256" key="7">
    <source>
        <dbReference type="ARBA" id="ARBA00023002"/>
    </source>
</evidence>
<evidence type="ECO:0000313" key="13">
    <source>
        <dbReference type="EMBL" id="VXD13159.1"/>
    </source>
</evidence>
<keyword evidence="4" id="KW-0479">Metal-binding</keyword>
<keyword evidence="14" id="KW-1185">Reference proteome</keyword>
<dbReference type="GO" id="GO:0046872">
    <property type="term" value="F:metal ion binding"/>
    <property type="evidence" value="ECO:0007669"/>
    <property type="project" value="UniProtKB-KW"/>
</dbReference>
<evidence type="ECO:0000256" key="8">
    <source>
        <dbReference type="ARBA" id="ARBA00023004"/>
    </source>
</evidence>
<keyword evidence="9" id="KW-0411">Iron-sulfur</keyword>
<evidence type="ECO:0000256" key="9">
    <source>
        <dbReference type="ARBA" id="ARBA00023014"/>
    </source>
</evidence>
<dbReference type="OrthoDB" id="477744at2"/>
<dbReference type="Proteomes" id="UP000182190">
    <property type="component" value="Unassembled WGS sequence"/>
</dbReference>
<dbReference type="PROSITE" id="PS51296">
    <property type="entry name" value="RIESKE"/>
    <property type="match status" value="1"/>
</dbReference>
<dbReference type="InterPro" id="IPR017941">
    <property type="entry name" value="Rieske_2Fe-2S"/>
</dbReference>
<keyword evidence="2 11" id="KW-0812">Transmembrane</keyword>
<gene>
    <name evidence="13" type="ORF">PL9631_1060331</name>
</gene>
<dbReference type="RefSeq" id="WP_083624168.1">
    <property type="nucleotide sequence ID" value="NZ_LR735026.1"/>
</dbReference>
<reference evidence="13" key="1">
    <citation type="submission" date="2019-10" db="EMBL/GenBank/DDBJ databases">
        <authorList>
            <consortium name="Genoscope - CEA"/>
            <person name="William W."/>
        </authorList>
    </citation>
    <scope>NUCLEOTIDE SEQUENCE [LARGE SCALE GENOMIC DNA]</scope>
    <source>
        <strain evidence="13">BBR_PRJEB10994</strain>
    </source>
</reference>
<evidence type="ECO:0000256" key="5">
    <source>
        <dbReference type="ARBA" id="ARBA00022946"/>
    </source>
</evidence>
<sequence length="440" mass="51427">MTQTQFNFFQQWYPLSILADIDPNRPKSVTVLGIRLVIWKPKQQQHYQVFLDQCPHRLASLSEGRIDEKTGNLMCSYHGWEFDAQGICSRIPQAENPELVKDKFCVQVFPTREEQDLLWFWADPLSSELAAQTPLPLSPQLDSEKGFIWTSYARELEYDWQTLVENVLDPSHVPIAHHGLQGRRENARSIPLEIVHSTLNLIEAKTPIHIHKIIFQPPCYIDYEIVFPSGKKFGIVVYCIPTLPGKSRLIALFPQNFAKTLVKITPRWWEHIMLRNLVIDSDMVLLHHQERFLQEKQIKETWKTAYKMPTGADRLIIEFRKWFDRYCDGQLPWQQLNIPVPDYFPFNDNRKQLLDIYHQHTQNCSSCSNALNNIKKLQLGLLIYFILTVSGVALMSDRIRLQWGVPLIAIAIFGLGIYGVLKYYLEPKFYFVDYIHADKK</sequence>
<evidence type="ECO:0000256" key="1">
    <source>
        <dbReference type="ARBA" id="ARBA00004370"/>
    </source>
</evidence>
<comment type="subcellular location">
    <subcellularLocation>
        <location evidence="1">Membrane</location>
    </subcellularLocation>
</comment>
<organism evidence="13 14">
    <name type="scientific">Planktothrix paucivesiculata PCC 9631</name>
    <dbReference type="NCBI Taxonomy" id="671071"/>
    <lineage>
        <taxon>Bacteria</taxon>
        <taxon>Bacillati</taxon>
        <taxon>Cyanobacteriota</taxon>
        <taxon>Cyanophyceae</taxon>
        <taxon>Oscillatoriophycideae</taxon>
        <taxon>Oscillatoriales</taxon>
        <taxon>Microcoleaceae</taxon>
        <taxon>Planktothrix</taxon>
    </lineage>
</organism>
<evidence type="ECO:0000259" key="12">
    <source>
        <dbReference type="PROSITE" id="PS51296"/>
    </source>
</evidence>
<dbReference type="Gene3D" id="3.90.380.10">
    <property type="entry name" value="Naphthalene 1,2-dioxygenase Alpha Subunit, Chain A, domain 1"/>
    <property type="match status" value="1"/>
</dbReference>
<dbReference type="InterPro" id="IPR013626">
    <property type="entry name" value="PaO"/>
</dbReference>
<dbReference type="AlphaFoldDB" id="A0A7Z9BKS5"/>
<feature type="transmembrane region" description="Helical" evidence="11">
    <location>
        <begin position="403"/>
        <end position="421"/>
    </location>
</feature>
<evidence type="ECO:0000313" key="14">
    <source>
        <dbReference type="Proteomes" id="UP000182190"/>
    </source>
</evidence>
<dbReference type="PANTHER" id="PTHR21266">
    <property type="entry name" value="IRON-SULFUR DOMAIN CONTAINING PROTEIN"/>
    <property type="match status" value="1"/>
</dbReference>
<dbReference type="EMBL" id="CZCS02000009">
    <property type="protein sequence ID" value="VXD13159.1"/>
    <property type="molecule type" value="Genomic_DNA"/>
</dbReference>
<keyword evidence="7 13" id="KW-0560">Oxidoreductase</keyword>
<dbReference type="InterPro" id="IPR036922">
    <property type="entry name" value="Rieske_2Fe-2S_sf"/>
</dbReference>
<evidence type="ECO:0000256" key="4">
    <source>
        <dbReference type="ARBA" id="ARBA00022723"/>
    </source>
</evidence>
<dbReference type="GO" id="GO:0018489">
    <property type="term" value="F:vanillate monooxygenase activity"/>
    <property type="evidence" value="ECO:0007669"/>
    <property type="project" value="UniProtKB-EC"/>
</dbReference>
<dbReference type="SUPFAM" id="SSF50022">
    <property type="entry name" value="ISP domain"/>
    <property type="match status" value="1"/>
</dbReference>
<dbReference type="GO" id="GO:0010277">
    <property type="term" value="F:chlorophyllide a oxygenase activity"/>
    <property type="evidence" value="ECO:0007669"/>
    <property type="project" value="InterPro"/>
</dbReference>
<keyword evidence="6 11" id="KW-1133">Transmembrane helix</keyword>
<proteinExistence type="predicted"/>
<keyword evidence="10 11" id="KW-0472">Membrane</keyword>
<comment type="caution">
    <text evidence="13">The sequence shown here is derived from an EMBL/GenBank/DDBJ whole genome shotgun (WGS) entry which is preliminary data.</text>
</comment>
<dbReference type="SUPFAM" id="SSF55961">
    <property type="entry name" value="Bet v1-like"/>
    <property type="match status" value="1"/>
</dbReference>
<dbReference type="Pfam" id="PF08417">
    <property type="entry name" value="PaO"/>
    <property type="match status" value="1"/>
</dbReference>
<dbReference type="InterPro" id="IPR050584">
    <property type="entry name" value="Cholesterol_7-desaturase"/>
</dbReference>